<dbReference type="InterPro" id="IPR001054">
    <property type="entry name" value="A/G_cyclase"/>
</dbReference>
<evidence type="ECO:0000256" key="13">
    <source>
        <dbReference type="ARBA" id="ARBA00023239"/>
    </source>
</evidence>
<dbReference type="SUPFAM" id="SSF53822">
    <property type="entry name" value="Periplasmic binding protein-like I"/>
    <property type="match status" value="1"/>
</dbReference>
<evidence type="ECO:0000256" key="5">
    <source>
        <dbReference type="ARBA" id="ARBA00022729"/>
    </source>
</evidence>
<dbReference type="STRING" id="8167.A0A484CFE4"/>
<dbReference type="InterPro" id="IPR029787">
    <property type="entry name" value="Nucleotide_cyclase"/>
</dbReference>
<dbReference type="Gene3D" id="3.30.70.1230">
    <property type="entry name" value="Nucleotide cyclase"/>
    <property type="match status" value="1"/>
</dbReference>
<dbReference type="GO" id="GO:0007168">
    <property type="term" value="P:receptor guanylyl cyclase signaling pathway"/>
    <property type="evidence" value="ECO:0007669"/>
    <property type="project" value="TreeGrafter"/>
</dbReference>
<dbReference type="Gene3D" id="1.10.510.10">
    <property type="entry name" value="Transferase(Phosphotransferase) domain 1"/>
    <property type="match status" value="1"/>
</dbReference>
<sequence length="1082" mass="123105">MYSSHSLPYLGVLIMAVVANQMLEDCLKRNYTMNVVVLEDNNYAWSRPFVQAAVEEAIEVDWQENLKHGLDFKLTANYSGFDTTIYNRQGCGSSTCEGVAILKMLHLKGDVGCVMLGPSCTYATFQLVDEEIGLTLSVPIISAGSFGLSCDYKPKLTRILPPARKISDLLINFMREILPFKEAPWEHVYVYKKTINATEDCFWYINALEAASANFTKGTKRVMLRGEAELEKELTPPKKRSSNIFILCGGIDDIVTIKEKAGPIDEDIMFILLDLYNPEYYVNKTSSKGMEDVLVITLPKRNYSFGAQSSFNNTINDYVAGYHDGALLLGKVLREKMLSQPNNTGSPIVPLSDSPFGNASFDGMGGHYVIDEYGDRDVNFSFIYTSTVTGEYKTLLVFDTSQNKTIMTDPNPALRWNGHLPPDVPKNPNDLNLQDVIVIVLSVSVVVVTAVALIFYRQNRKQRLLQKRWSHINPHLIGPLDEKEVSLKIDEDKRKDSTFFTHQGRYDKKPVILKELKHTDGDFTEDQRIELNTLLRIDYYNLTKFYGTVKFEYGVFGVFELCQRGSLRYILNDRISYPDETFMDMEFKISVMYDIAKGMSYLHSSNIEVHGRLKSTNCVVDNRMVVKITDFGCHTILNPGRDLWTAPEHLRKGGVSQKGDVYSYAIIAHEIVMRWTPFHTQCCSDPAEKLYRVQYPSGTNFFRPDLNFDGASEREVELFMLIKNCWDEDPERRPDFKRIELSLGKIFSNLHNQASETYMDNLIRRLQMYSRTLERLVEERTSLYKAERDRADRLNFMLLPGPVVKSLKETGRVEPELFEEVTIYFSDIVGFTTLCHYSTPMEVVDMLNDIYKNFDSILDHHDVYKVETIGDAYMVASGLPKRNGDRHAVDIAHMALDMLAFVGTFELLHLPGIPLWIRIGVHSGPCAAGVVGNKMPRYCLFGDTVNTASRMESTGLPLRIHVSQSTINTLQRTDCKFEYEKRGETYLKGKGKEVTYWLTGVTGGKYNLPTPPTAENFKRLQQDLAEMIVSSLKNREDGSDSFKKRKTLSTKVRRRETSGSLQGDSPPEYFHLAVTDNPVTYL</sequence>
<dbReference type="PROSITE" id="PS00452">
    <property type="entry name" value="GUANYLATE_CYCLASE_1"/>
    <property type="match status" value="1"/>
</dbReference>
<evidence type="ECO:0000313" key="22">
    <source>
        <dbReference type="EMBL" id="TDH02632.1"/>
    </source>
</evidence>
<evidence type="ECO:0000313" key="23">
    <source>
        <dbReference type="Proteomes" id="UP000295070"/>
    </source>
</evidence>
<proteinExistence type="inferred from homology"/>
<dbReference type="InterPro" id="IPR050401">
    <property type="entry name" value="Cyclic_nucleotide_synthase"/>
</dbReference>
<keyword evidence="23" id="KW-1185">Reference proteome</keyword>
<evidence type="ECO:0000256" key="6">
    <source>
        <dbReference type="ARBA" id="ARBA00022741"/>
    </source>
</evidence>
<keyword evidence="5 19" id="KW-0732">Signal</keyword>
<dbReference type="PROSITE" id="PS50011">
    <property type="entry name" value="PROTEIN_KINASE_DOM"/>
    <property type="match status" value="1"/>
</dbReference>
<dbReference type="GO" id="GO:0001653">
    <property type="term" value="F:peptide receptor activity"/>
    <property type="evidence" value="ECO:0007669"/>
    <property type="project" value="TreeGrafter"/>
</dbReference>
<keyword evidence="3" id="KW-1003">Cell membrane</keyword>
<dbReference type="InterPro" id="IPR011009">
    <property type="entry name" value="Kinase-like_dom_sf"/>
</dbReference>
<evidence type="ECO:0000256" key="8">
    <source>
        <dbReference type="ARBA" id="ARBA00022989"/>
    </source>
</evidence>
<feature type="compositionally biased region" description="Basic residues" evidence="18">
    <location>
        <begin position="1043"/>
        <end position="1054"/>
    </location>
</feature>
<keyword evidence="6" id="KW-0547">Nucleotide-binding</keyword>
<gene>
    <name evidence="22" type="ORF">EPR50_G00154600</name>
</gene>
<evidence type="ECO:0000256" key="19">
    <source>
        <dbReference type="SAM" id="SignalP"/>
    </source>
</evidence>
<dbReference type="GO" id="GO:0005886">
    <property type="term" value="C:plasma membrane"/>
    <property type="evidence" value="ECO:0007669"/>
    <property type="project" value="UniProtKB-SubCell"/>
</dbReference>
<feature type="signal peptide" evidence="19">
    <location>
        <begin position="1"/>
        <end position="19"/>
    </location>
</feature>
<comment type="caution">
    <text evidence="22">The sequence shown here is derived from an EMBL/GenBank/DDBJ whole genome shotgun (WGS) entry which is preliminary data.</text>
</comment>
<name>A0A484CFE4_PERFV</name>
<feature type="region of interest" description="Disordered" evidence="18">
    <location>
        <begin position="1036"/>
        <end position="1068"/>
    </location>
</feature>
<comment type="catalytic activity">
    <reaction evidence="15">
        <text>GTP = 3',5'-cyclic GMP + diphosphate</text>
        <dbReference type="Rhea" id="RHEA:13665"/>
        <dbReference type="ChEBI" id="CHEBI:33019"/>
        <dbReference type="ChEBI" id="CHEBI:37565"/>
        <dbReference type="ChEBI" id="CHEBI:57746"/>
        <dbReference type="EC" id="4.6.1.2"/>
    </reaction>
    <physiologicalReaction direction="left-to-right" evidence="15">
        <dbReference type="Rhea" id="RHEA:13666"/>
    </physiologicalReaction>
</comment>
<dbReference type="SUPFAM" id="SSF55073">
    <property type="entry name" value="Nucleotide cyclase"/>
    <property type="match status" value="1"/>
</dbReference>
<dbReference type="FunFam" id="3.30.70.1230:FF:000015">
    <property type="entry name" value="Guanylate cyclase"/>
    <property type="match status" value="1"/>
</dbReference>
<keyword evidence="7" id="KW-0256">Endoplasmic reticulum</keyword>
<evidence type="ECO:0000256" key="14">
    <source>
        <dbReference type="ARBA" id="ARBA00023293"/>
    </source>
</evidence>
<dbReference type="GO" id="GO:0005524">
    <property type="term" value="F:ATP binding"/>
    <property type="evidence" value="ECO:0007669"/>
    <property type="project" value="InterPro"/>
</dbReference>
<dbReference type="SMART" id="SM00044">
    <property type="entry name" value="CYCc"/>
    <property type="match status" value="1"/>
</dbReference>
<evidence type="ECO:0000256" key="2">
    <source>
        <dbReference type="ARBA" id="ARBA00004251"/>
    </source>
</evidence>
<evidence type="ECO:0000259" key="21">
    <source>
        <dbReference type="PROSITE" id="PS50125"/>
    </source>
</evidence>
<keyword evidence="11" id="KW-0675">Receptor</keyword>
<dbReference type="Gene3D" id="3.40.50.2300">
    <property type="match status" value="1"/>
</dbReference>
<dbReference type="GO" id="GO:0004672">
    <property type="term" value="F:protein kinase activity"/>
    <property type="evidence" value="ECO:0007669"/>
    <property type="project" value="InterPro"/>
</dbReference>
<feature type="domain" description="Protein kinase" evidence="20">
    <location>
        <begin position="471"/>
        <end position="747"/>
    </location>
</feature>
<keyword evidence="10" id="KW-0472">Membrane</keyword>
<keyword evidence="12" id="KW-0325">Glycoprotein</keyword>
<dbReference type="PANTHER" id="PTHR11920">
    <property type="entry name" value="GUANYLYL CYCLASE"/>
    <property type="match status" value="1"/>
</dbReference>
<evidence type="ECO:0000256" key="11">
    <source>
        <dbReference type="ARBA" id="ARBA00023170"/>
    </source>
</evidence>
<dbReference type="CDD" id="cd07302">
    <property type="entry name" value="CHD"/>
    <property type="match status" value="1"/>
</dbReference>
<evidence type="ECO:0000256" key="7">
    <source>
        <dbReference type="ARBA" id="ARBA00022824"/>
    </source>
</evidence>
<evidence type="ECO:0000256" key="18">
    <source>
        <dbReference type="SAM" id="MobiDB-lite"/>
    </source>
</evidence>
<dbReference type="InterPro" id="IPR018297">
    <property type="entry name" value="A/G_cyclase_CS"/>
</dbReference>
<comment type="similarity">
    <text evidence="16">Belongs to the adenylyl cyclase class-4/guanylyl cyclase family.</text>
</comment>
<protein>
    <recommendedName>
        <fullName evidence="17">Guanylate cyclase</fullName>
        <ecNumber evidence="17">4.6.1.2</ecNumber>
    </recommendedName>
</protein>
<keyword evidence="14 17" id="KW-0141">cGMP biosynthesis</keyword>
<dbReference type="PROSITE" id="PS50125">
    <property type="entry name" value="GUANYLATE_CYCLASE_2"/>
    <property type="match status" value="1"/>
</dbReference>
<evidence type="ECO:0000256" key="17">
    <source>
        <dbReference type="RuleBase" id="RU003431"/>
    </source>
</evidence>
<dbReference type="GO" id="GO:0005789">
    <property type="term" value="C:endoplasmic reticulum membrane"/>
    <property type="evidence" value="ECO:0007669"/>
    <property type="project" value="UniProtKB-SubCell"/>
</dbReference>
<dbReference type="SUPFAM" id="SSF56112">
    <property type="entry name" value="Protein kinase-like (PK-like)"/>
    <property type="match status" value="1"/>
</dbReference>
<dbReference type="FunFam" id="3.40.50.2300:FF:000185">
    <property type="entry name" value="Guanylate cyclase"/>
    <property type="match status" value="1"/>
</dbReference>
<keyword evidence="13 16" id="KW-0456">Lyase</keyword>
<comment type="subcellular location">
    <subcellularLocation>
        <location evidence="2">Cell membrane</location>
        <topology evidence="2">Single-pass type I membrane protein</topology>
    </subcellularLocation>
    <subcellularLocation>
        <location evidence="1">Endoplasmic reticulum membrane</location>
        <topology evidence="1">Single-pass type I membrane protein</topology>
    </subcellularLocation>
</comment>
<dbReference type="InterPro" id="IPR000719">
    <property type="entry name" value="Prot_kinase_dom"/>
</dbReference>
<dbReference type="FunFam" id="1.10.510.10:FF:000364">
    <property type="entry name" value="Guanylate cyclase"/>
    <property type="match status" value="1"/>
</dbReference>
<dbReference type="GO" id="GO:0005525">
    <property type="term" value="F:GTP binding"/>
    <property type="evidence" value="ECO:0007669"/>
    <property type="project" value="UniProtKB-KW"/>
</dbReference>
<evidence type="ECO:0000256" key="10">
    <source>
        <dbReference type="ARBA" id="ARBA00023136"/>
    </source>
</evidence>
<reference evidence="22 23" key="1">
    <citation type="submission" date="2019-01" db="EMBL/GenBank/DDBJ databases">
        <title>A chromosome-scale genome assembly of the yellow perch, Perca flavescens.</title>
        <authorList>
            <person name="Feron R."/>
            <person name="Morvezen R."/>
            <person name="Bestin A."/>
            <person name="Haffray P."/>
            <person name="Klopp C."/>
            <person name="Zahm M."/>
            <person name="Cabau C."/>
            <person name="Roques C."/>
            <person name="Donnadieu C."/>
            <person name="Bouchez O."/>
            <person name="Christie M."/>
            <person name="Larson W."/>
            <person name="Guiguen Y."/>
        </authorList>
    </citation>
    <scope>NUCLEOTIDE SEQUENCE [LARGE SCALE GENOMIC DNA]</scope>
    <source>
        <strain evidence="22">YP-PL-M2</strain>
        <tissue evidence="22">Blood</tissue>
    </source>
</reference>
<keyword evidence="4" id="KW-0812">Transmembrane</keyword>
<dbReference type="PANTHER" id="PTHR11920:SF347">
    <property type="entry name" value="GUANYLYL CYCLASE C"/>
    <property type="match status" value="1"/>
</dbReference>
<keyword evidence="8" id="KW-1133">Transmembrane helix</keyword>
<dbReference type="Pfam" id="PF00211">
    <property type="entry name" value="Guanylate_cyc"/>
    <property type="match status" value="1"/>
</dbReference>
<dbReference type="Pfam" id="PF07714">
    <property type="entry name" value="PK_Tyr_Ser-Thr"/>
    <property type="match status" value="1"/>
</dbReference>
<evidence type="ECO:0000256" key="12">
    <source>
        <dbReference type="ARBA" id="ARBA00023180"/>
    </source>
</evidence>
<dbReference type="EC" id="4.6.1.2" evidence="17"/>
<dbReference type="InterPro" id="IPR001245">
    <property type="entry name" value="Ser-Thr/Tyr_kinase_cat_dom"/>
</dbReference>
<evidence type="ECO:0000256" key="1">
    <source>
        <dbReference type="ARBA" id="ARBA00004115"/>
    </source>
</evidence>
<feature type="domain" description="Guanylate cyclase" evidence="21">
    <location>
        <begin position="822"/>
        <end position="952"/>
    </location>
</feature>
<accession>A0A484CFE4</accession>
<evidence type="ECO:0000256" key="4">
    <source>
        <dbReference type="ARBA" id="ARBA00022692"/>
    </source>
</evidence>
<evidence type="ECO:0000259" key="20">
    <source>
        <dbReference type="PROSITE" id="PS50011"/>
    </source>
</evidence>
<keyword evidence="9" id="KW-0342">GTP-binding</keyword>
<organism evidence="22 23">
    <name type="scientific">Perca flavescens</name>
    <name type="common">American yellow perch</name>
    <name type="synonym">Morone flavescens</name>
    <dbReference type="NCBI Taxonomy" id="8167"/>
    <lineage>
        <taxon>Eukaryota</taxon>
        <taxon>Metazoa</taxon>
        <taxon>Chordata</taxon>
        <taxon>Craniata</taxon>
        <taxon>Vertebrata</taxon>
        <taxon>Euteleostomi</taxon>
        <taxon>Actinopterygii</taxon>
        <taxon>Neopterygii</taxon>
        <taxon>Teleostei</taxon>
        <taxon>Neoteleostei</taxon>
        <taxon>Acanthomorphata</taxon>
        <taxon>Eupercaria</taxon>
        <taxon>Perciformes</taxon>
        <taxon>Percoidei</taxon>
        <taxon>Percidae</taxon>
        <taxon>Percinae</taxon>
        <taxon>Perca</taxon>
    </lineage>
</organism>
<dbReference type="GO" id="GO:0035556">
    <property type="term" value="P:intracellular signal transduction"/>
    <property type="evidence" value="ECO:0007669"/>
    <property type="project" value="InterPro"/>
</dbReference>
<dbReference type="GO" id="GO:0004016">
    <property type="term" value="F:adenylate cyclase activity"/>
    <property type="evidence" value="ECO:0007669"/>
    <property type="project" value="TreeGrafter"/>
</dbReference>
<evidence type="ECO:0000256" key="9">
    <source>
        <dbReference type="ARBA" id="ARBA00023134"/>
    </source>
</evidence>
<evidence type="ECO:0000256" key="16">
    <source>
        <dbReference type="RuleBase" id="RU000405"/>
    </source>
</evidence>
<dbReference type="Proteomes" id="UP000295070">
    <property type="component" value="Chromosome 15"/>
</dbReference>
<feature type="chain" id="PRO_5019717846" description="Guanylate cyclase" evidence="19">
    <location>
        <begin position="20"/>
        <end position="1082"/>
    </location>
</feature>
<dbReference type="AlphaFoldDB" id="A0A484CFE4"/>
<dbReference type="GO" id="GO:0004383">
    <property type="term" value="F:guanylate cyclase activity"/>
    <property type="evidence" value="ECO:0007669"/>
    <property type="project" value="UniProtKB-EC"/>
</dbReference>
<evidence type="ECO:0000256" key="15">
    <source>
        <dbReference type="ARBA" id="ARBA00036920"/>
    </source>
</evidence>
<dbReference type="EMBL" id="SCKG01000015">
    <property type="protein sequence ID" value="TDH02632.1"/>
    <property type="molecule type" value="Genomic_DNA"/>
</dbReference>
<dbReference type="InterPro" id="IPR028082">
    <property type="entry name" value="Peripla_BP_I"/>
</dbReference>
<evidence type="ECO:0000256" key="3">
    <source>
        <dbReference type="ARBA" id="ARBA00022475"/>
    </source>
</evidence>